<dbReference type="AlphaFoldDB" id="A0AAV7J673"/>
<dbReference type="EMBL" id="JAHXZJ010000001">
    <property type="protein sequence ID" value="KAH0568490.1"/>
    <property type="molecule type" value="Genomic_DNA"/>
</dbReference>
<comment type="caution">
    <text evidence="1">The sequence shown here is derived from an EMBL/GenBank/DDBJ whole genome shotgun (WGS) entry which is preliminary data.</text>
</comment>
<dbReference type="Proteomes" id="UP000826195">
    <property type="component" value="Unassembled WGS sequence"/>
</dbReference>
<evidence type="ECO:0000313" key="1">
    <source>
        <dbReference type="EMBL" id="KAH0568490.1"/>
    </source>
</evidence>
<protein>
    <submittedName>
        <fullName evidence="1">Uncharacterized protein</fullName>
    </submittedName>
</protein>
<gene>
    <name evidence="1" type="ORF">KQX54_021059</name>
</gene>
<evidence type="ECO:0000313" key="2">
    <source>
        <dbReference type="Proteomes" id="UP000826195"/>
    </source>
</evidence>
<sequence length="233" mass="26509">MLSSTKDIGTWLGSFVSNVTWIAAGHRAIIQFHFVMFCTALLHTRHTLSLSVWVCIVQTEHHYYHDYNHQLGSTVLVLEIACKQTVCFVSDVRRIPTNCTMPLLVQSSKVGFAWSIACWQIPRRELSKGESQSTRYSDIHIVIVIVVVYPDIPNSRWIQFDEETAVDRTDDLINHRVYSAFDDRTIGRESWLAGRRAGREPREGRLCDPNGLCAHLPKHALVLGMSSSEERSV</sequence>
<keyword evidence="2" id="KW-1185">Reference proteome</keyword>
<reference evidence="1 2" key="1">
    <citation type="journal article" date="2021" name="J. Hered.">
        <title>A chromosome-level genome assembly of the parasitoid wasp, Cotesia glomerata (Hymenoptera: Braconidae).</title>
        <authorList>
            <person name="Pinto B.J."/>
            <person name="Weis J.J."/>
            <person name="Gamble T."/>
            <person name="Ode P.J."/>
            <person name="Paul R."/>
            <person name="Zaspel J.M."/>
        </authorList>
    </citation>
    <scope>NUCLEOTIDE SEQUENCE [LARGE SCALE GENOMIC DNA]</scope>
    <source>
        <strain evidence="1">CgM1</strain>
    </source>
</reference>
<accession>A0AAV7J673</accession>
<proteinExistence type="predicted"/>
<organism evidence="1 2">
    <name type="scientific">Cotesia glomerata</name>
    <name type="common">Lepidopteran parasitic wasp</name>
    <name type="synonym">Apanteles glomeratus</name>
    <dbReference type="NCBI Taxonomy" id="32391"/>
    <lineage>
        <taxon>Eukaryota</taxon>
        <taxon>Metazoa</taxon>
        <taxon>Ecdysozoa</taxon>
        <taxon>Arthropoda</taxon>
        <taxon>Hexapoda</taxon>
        <taxon>Insecta</taxon>
        <taxon>Pterygota</taxon>
        <taxon>Neoptera</taxon>
        <taxon>Endopterygota</taxon>
        <taxon>Hymenoptera</taxon>
        <taxon>Apocrita</taxon>
        <taxon>Ichneumonoidea</taxon>
        <taxon>Braconidae</taxon>
        <taxon>Microgastrinae</taxon>
        <taxon>Cotesia</taxon>
    </lineage>
</organism>
<name>A0AAV7J673_COTGL</name>